<dbReference type="Gene3D" id="3.40.30.10">
    <property type="entry name" value="Glutaredoxin"/>
    <property type="match status" value="1"/>
</dbReference>
<organism evidence="2 3">
    <name type="scientific">Claviceps humidiphila</name>
    <dbReference type="NCBI Taxonomy" id="1294629"/>
    <lineage>
        <taxon>Eukaryota</taxon>
        <taxon>Fungi</taxon>
        <taxon>Dikarya</taxon>
        <taxon>Ascomycota</taxon>
        <taxon>Pezizomycotina</taxon>
        <taxon>Sordariomycetes</taxon>
        <taxon>Hypocreomycetidae</taxon>
        <taxon>Hypocreales</taxon>
        <taxon>Clavicipitaceae</taxon>
        <taxon>Claviceps</taxon>
    </lineage>
</organism>
<dbReference type="Proteomes" id="UP000732380">
    <property type="component" value="Unassembled WGS sequence"/>
</dbReference>
<accession>A0A9P7Q519</accession>
<dbReference type="AlphaFoldDB" id="A0A9P7Q519"/>
<proteinExistence type="predicted"/>
<gene>
    <name evidence="2" type="ORF">E4U13_005339</name>
</gene>
<comment type="caution">
    <text evidence="2">The sequence shown here is derived from an EMBL/GenBank/DDBJ whole genome shotgun (WGS) entry which is preliminary data.</text>
</comment>
<dbReference type="InterPro" id="IPR036249">
    <property type="entry name" value="Thioredoxin-like_sf"/>
</dbReference>
<dbReference type="PANTHER" id="PTHR10438:SF468">
    <property type="entry name" value="THIOREDOXIN-1-RELATED"/>
    <property type="match status" value="1"/>
</dbReference>
<evidence type="ECO:0000313" key="2">
    <source>
        <dbReference type="EMBL" id="KAG6121136.1"/>
    </source>
</evidence>
<evidence type="ECO:0000313" key="3">
    <source>
        <dbReference type="Proteomes" id="UP000732380"/>
    </source>
</evidence>
<name>A0A9P7Q519_9HYPO</name>
<dbReference type="SUPFAM" id="SSF52833">
    <property type="entry name" value="Thioredoxin-like"/>
    <property type="match status" value="1"/>
</dbReference>
<sequence length="168" mass="19274">MHSAALFSHTIAGLAPAIRPSGCSAMLREPLFSRRAFHASSQRCVVQKVKSITGLQKAAEQHETMFVGCYAKWSPLCAGLEEVIEQFSEVEAFKKKVHFLKFDYDELPSLRKPLQIHTVPTFLVFRNGHMVRSMGGIGREEVLKTLRQLSQTWVHPRDSYRSYNRRRR</sequence>
<dbReference type="EMBL" id="SRQM01000043">
    <property type="protein sequence ID" value="KAG6121136.1"/>
    <property type="molecule type" value="Genomic_DNA"/>
</dbReference>
<feature type="domain" description="Thioredoxin" evidence="1">
    <location>
        <begin position="59"/>
        <end position="144"/>
    </location>
</feature>
<dbReference type="Pfam" id="PF00085">
    <property type="entry name" value="Thioredoxin"/>
    <property type="match status" value="1"/>
</dbReference>
<keyword evidence="3" id="KW-1185">Reference proteome</keyword>
<dbReference type="InterPro" id="IPR013766">
    <property type="entry name" value="Thioredoxin_domain"/>
</dbReference>
<reference evidence="2 3" key="1">
    <citation type="journal article" date="2020" name="bioRxiv">
        <title>Whole genome comparisons of ergot fungi reveals the divergence and evolution of species within the genus Claviceps are the result of varying mechanisms driving genome evolution and host range expansion.</title>
        <authorList>
            <person name="Wyka S.A."/>
            <person name="Mondo S.J."/>
            <person name="Liu M."/>
            <person name="Dettman J."/>
            <person name="Nalam V."/>
            <person name="Broders K.D."/>
        </authorList>
    </citation>
    <scope>NUCLEOTIDE SEQUENCE [LARGE SCALE GENOMIC DNA]</scope>
    <source>
        <strain evidence="2 3">LM576</strain>
    </source>
</reference>
<protein>
    <recommendedName>
        <fullName evidence="1">Thioredoxin domain-containing protein</fullName>
    </recommendedName>
</protein>
<dbReference type="PANTHER" id="PTHR10438">
    <property type="entry name" value="THIOREDOXIN"/>
    <property type="match status" value="1"/>
</dbReference>
<evidence type="ECO:0000259" key="1">
    <source>
        <dbReference type="Pfam" id="PF00085"/>
    </source>
</evidence>
<dbReference type="InterPro" id="IPR050620">
    <property type="entry name" value="Thioredoxin_H-type-like"/>
</dbReference>
<dbReference type="CDD" id="cd02947">
    <property type="entry name" value="TRX_family"/>
    <property type="match status" value="1"/>
</dbReference>